<reference evidence="4 5" key="1">
    <citation type="submission" date="2014-09" db="EMBL/GenBank/DDBJ databases">
        <title>Genome sequencing and annotation of Bacillus Okhensis strain Kh10-101T.</title>
        <authorList>
            <person name="Prakash J.S."/>
        </authorList>
    </citation>
    <scope>NUCLEOTIDE SEQUENCE [LARGE SCALE GENOMIC DNA]</scope>
    <source>
        <strain evidence="5">Kh10-101T</strain>
    </source>
</reference>
<comment type="caution">
    <text evidence="4">The sequence shown here is derived from an EMBL/GenBank/DDBJ whole genome shotgun (WGS) entry which is preliminary data.</text>
</comment>
<keyword evidence="1" id="KW-0808">Transferase</keyword>
<dbReference type="GO" id="GO:0016747">
    <property type="term" value="F:acyltransferase activity, transferring groups other than amino-acyl groups"/>
    <property type="evidence" value="ECO:0007669"/>
    <property type="project" value="InterPro"/>
</dbReference>
<dbReference type="eggNOG" id="COG0456">
    <property type="taxonomic scope" value="Bacteria"/>
</dbReference>
<dbReference type="RefSeq" id="WP_034631907.1">
    <property type="nucleotide sequence ID" value="NZ_JRJU01000030.1"/>
</dbReference>
<dbReference type="CDD" id="cd04301">
    <property type="entry name" value="NAT_SF"/>
    <property type="match status" value="2"/>
</dbReference>
<organism evidence="4 5">
    <name type="scientific">Halalkalibacter okhensis</name>
    <dbReference type="NCBI Taxonomy" id="333138"/>
    <lineage>
        <taxon>Bacteria</taxon>
        <taxon>Bacillati</taxon>
        <taxon>Bacillota</taxon>
        <taxon>Bacilli</taxon>
        <taxon>Bacillales</taxon>
        <taxon>Bacillaceae</taxon>
        <taxon>Halalkalibacter</taxon>
    </lineage>
</organism>
<dbReference type="PANTHER" id="PTHR43420">
    <property type="entry name" value="ACETYLTRANSFERASE"/>
    <property type="match status" value="1"/>
</dbReference>
<dbReference type="STRING" id="333138.LQ50_19220"/>
<dbReference type="Gene3D" id="3.40.630.30">
    <property type="match status" value="2"/>
</dbReference>
<feature type="domain" description="N-acetyltransferase" evidence="3">
    <location>
        <begin position="1"/>
        <end position="132"/>
    </location>
</feature>
<evidence type="ECO:0000259" key="3">
    <source>
        <dbReference type="PROSITE" id="PS51186"/>
    </source>
</evidence>
<keyword evidence="2" id="KW-0012">Acyltransferase</keyword>
<keyword evidence="5" id="KW-1185">Reference proteome</keyword>
<dbReference type="AlphaFoldDB" id="A0A0B0IGI8"/>
<accession>A0A0B0IGI8</accession>
<dbReference type="EMBL" id="JRJU01000030">
    <property type="protein sequence ID" value="KHF38776.1"/>
    <property type="molecule type" value="Genomic_DNA"/>
</dbReference>
<evidence type="ECO:0000256" key="2">
    <source>
        <dbReference type="ARBA" id="ARBA00023315"/>
    </source>
</evidence>
<dbReference type="Pfam" id="PF00583">
    <property type="entry name" value="Acetyltransf_1"/>
    <property type="match status" value="2"/>
</dbReference>
<dbReference type="PROSITE" id="PS51186">
    <property type="entry name" value="GNAT"/>
    <property type="match status" value="2"/>
</dbReference>
<evidence type="ECO:0000313" key="4">
    <source>
        <dbReference type="EMBL" id="KHF38776.1"/>
    </source>
</evidence>
<dbReference type="OrthoDB" id="7163760at2"/>
<feature type="domain" description="N-acetyltransferase" evidence="3">
    <location>
        <begin position="141"/>
        <end position="272"/>
    </location>
</feature>
<evidence type="ECO:0000256" key="1">
    <source>
        <dbReference type="ARBA" id="ARBA00022679"/>
    </source>
</evidence>
<name>A0A0B0IGI8_9BACI</name>
<dbReference type="SUPFAM" id="SSF55729">
    <property type="entry name" value="Acyl-CoA N-acyltransferases (Nat)"/>
    <property type="match status" value="2"/>
</dbReference>
<proteinExistence type="predicted"/>
<gene>
    <name evidence="4" type="ORF">LQ50_19220</name>
</gene>
<dbReference type="Proteomes" id="UP000030832">
    <property type="component" value="Unassembled WGS sequence"/>
</dbReference>
<dbReference type="InterPro" id="IPR000182">
    <property type="entry name" value="GNAT_dom"/>
</dbReference>
<protein>
    <recommendedName>
        <fullName evidence="3">N-acetyltransferase domain-containing protein</fullName>
    </recommendedName>
</protein>
<dbReference type="InterPro" id="IPR050680">
    <property type="entry name" value="YpeA/RimI_acetyltransf"/>
</dbReference>
<sequence length="272" mass="31277">MLKKSSLNEIKQLQHFCEQEEGIELKLNWDLLETRKAAEKSDFFHYEGEQLVGFLALYSFGNKVEICGMVHPKNRRQGIFTQLLTEALEELKKQSFHSILLNTPANSKSGKAFANKYSRYSFSEYQMKWEATDLKPTYDQVSLRPAQADDFDFIIELDAACFQMEKKEAATMYELGGTSGSVIIDYEHNKVGKLRWHEEKEQSWIYGFAVAPKAQGKGIGREALIQAVLEEVKKGQEVFLEVVPENEHALHLYTSCGFRQVSTQDYYEMKAI</sequence>
<dbReference type="InterPro" id="IPR016181">
    <property type="entry name" value="Acyl_CoA_acyltransferase"/>
</dbReference>
<evidence type="ECO:0000313" key="5">
    <source>
        <dbReference type="Proteomes" id="UP000030832"/>
    </source>
</evidence>